<evidence type="ECO:0000313" key="3">
    <source>
        <dbReference type="EMBL" id="CRK94213.1"/>
    </source>
</evidence>
<reference evidence="3 4" key="1">
    <citation type="submission" date="2015-04" db="EMBL/GenBank/DDBJ databases">
        <authorList>
            <person name="Syromyatnikov M.Y."/>
            <person name="Popov V.N."/>
        </authorList>
    </citation>
    <scope>NUCLEOTIDE SEQUENCE [LARGE SCALE GENOMIC DNA]</scope>
</reference>
<keyword evidence="4" id="KW-1185">Reference proteome</keyword>
<organism evidence="3 4">
    <name type="scientific">Clunio marinus</name>
    <dbReference type="NCBI Taxonomy" id="568069"/>
    <lineage>
        <taxon>Eukaryota</taxon>
        <taxon>Metazoa</taxon>
        <taxon>Ecdysozoa</taxon>
        <taxon>Arthropoda</taxon>
        <taxon>Hexapoda</taxon>
        <taxon>Insecta</taxon>
        <taxon>Pterygota</taxon>
        <taxon>Neoptera</taxon>
        <taxon>Endopterygota</taxon>
        <taxon>Diptera</taxon>
        <taxon>Nematocera</taxon>
        <taxon>Chironomoidea</taxon>
        <taxon>Chironomidae</taxon>
        <taxon>Clunio</taxon>
    </lineage>
</organism>
<keyword evidence="2" id="KW-0812">Transmembrane</keyword>
<sequence length="114" mass="13043">MDSQQEIILTVFGASFCLMIIIVILIILYCASLSAEAKAEARDKAAKPQLRHSQRHQNSSNTGDKNYRFIEEYRLIEVTAYQSSTVLKLFDFQPAGMQILRMKHPDPEYKSCDL</sequence>
<evidence type="ECO:0000256" key="1">
    <source>
        <dbReference type="SAM" id="MobiDB-lite"/>
    </source>
</evidence>
<name>A0A1J1I1Q0_9DIPT</name>
<proteinExistence type="predicted"/>
<protein>
    <submittedName>
        <fullName evidence="3">CLUMA_CG007728, isoform A</fullName>
    </submittedName>
</protein>
<dbReference type="AlphaFoldDB" id="A0A1J1I1Q0"/>
<evidence type="ECO:0000256" key="2">
    <source>
        <dbReference type="SAM" id="Phobius"/>
    </source>
</evidence>
<keyword evidence="2" id="KW-1133">Transmembrane helix</keyword>
<feature type="transmembrane region" description="Helical" evidence="2">
    <location>
        <begin position="7"/>
        <end position="29"/>
    </location>
</feature>
<dbReference type="EMBL" id="CVRI01000038">
    <property type="protein sequence ID" value="CRK94213.1"/>
    <property type="molecule type" value="Genomic_DNA"/>
</dbReference>
<accession>A0A1J1I1Q0</accession>
<feature type="region of interest" description="Disordered" evidence="1">
    <location>
        <begin position="44"/>
        <end position="64"/>
    </location>
</feature>
<gene>
    <name evidence="3" type="ORF">CLUMA_CG007728</name>
</gene>
<dbReference type="Proteomes" id="UP000183832">
    <property type="component" value="Unassembled WGS sequence"/>
</dbReference>
<evidence type="ECO:0000313" key="4">
    <source>
        <dbReference type="Proteomes" id="UP000183832"/>
    </source>
</evidence>
<keyword evidence="2" id="KW-0472">Membrane</keyword>